<dbReference type="GO" id="GO:0005576">
    <property type="term" value="C:extracellular region"/>
    <property type="evidence" value="ECO:0007669"/>
    <property type="project" value="InterPro"/>
</dbReference>
<dbReference type="CDD" id="cd05246">
    <property type="entry name" value="dTDP_GD_SDR_e"/>
    <property type="match status" value="1"/>
</dbReference>
<dbReference type="AlphaFoldDB" id="A0A814BRT1"/>
<evidence type="ECO:0000256" key="6">
    <source>
        <dbReference type="ARBA" id="ARBA00023239"/>
    </source>
</evidence>
<accession>A0A814BRT1</accession>
<dbReference type="EC" id="4.2.1.46" evidence="4"/>
<dbReference type="EMBL" id="CAJOBC010001960">
    <property type="protein sequence ID" value="CAF3708004.1"/>
    <property type="molecule type" value="Genomic_DNA"/>
</dbReference>
<feature type="region of interest" description="Disordered" evidence="8">
    <location>
        <begin position="33"/>
        <end position="106"/>
    </location>
</feature>
<evidence type="ECO:0000256" key="3">
    <source>
        <dbReference type="ARBA" id="ARBA00008178"/>
    </source>
</evidence>
<sequence length="950" mass="107199">MLWSATSAFVIAWNHHENRCDWLDNVDCLRQETTETPSSNEGDEFDSNDDNPTSQDEESDKLPLKKKVTKKAGKLGKKAKSEPPPDDEQDDQELFECPQGTGWDEKTSSCKWIDDVNCEAKKLDYSTTSELHIVIIKDYVVGSTTLKKKSDSESTINSITPSGIAKGGDQTVECQPVGSYNIPDPNECNAYYQCENGHRTKLSCPEKQLFDIEKQGCDLFSKVFCGTRSVNLADKNQCNGRRDGIFPDTERECRVFFQCVGQVKAREASCHNNQKFNIYTNKCDQPQNVPPPCGNYLPGHASLQSKSSTIIKMLWLIYGSSGWIGGQCHSILNIAGQKVIAGRRITTLKDVEEDIKLHKPDRVICTLGRTHGEDVPNIDYLEKPGKLKDNIRDNLLAPMFIAQATIQHSNLLSPIPMLYIGTGCIYEYEDSNDLSHPFTESDPPNFFGSSYSTVKGATDLLLNAFPHVINARIRMPVSDEPNPRDFISKILGYRKITSLPNSMTVMSDILPILLAITHDGRFSGCINACNKGFVDHEWILKTYSEKTGEQLNYVLEPMNEQSARLAAKRSNNVLSTEKFEQWIKMISLEARNLYYAPHTLPDLEKSIENICIHRALKTVSKDSNDSRNLLVTGGCGFIGSNFINHWLNTYPEDNIINVDKLDTCSNIKNIEHSDSSRYKLVVASINNKDLMLHLMKQYEITHVVHFAAQTHVDTSFGNSILFTESNIFGTHCILEAARIYGKLRKFIHISTDEVYGEWPAGSCHETAVLNPTNPYAATKAAAEFLVKSYGESFKLPYVITRGNNVYGPYQFTEKVIPRFITTILRGEKMPIHGDGSHVRNFIFVDDTVRAVDIVLRKGKLKMIYNIGSKDELKVMDIASILLKIMRPDIKLEDAIIHVKDRYFNDCRYSVMTDALEGLGWKQQVKFDEGIQKTIEWYTSHQDHWISSEST</sequence>
<dbReference type="GO" id="GO:0008460">
    <property type="term" value="F:dTDP-glucose 4,6-dehydratase activity"/>
    <property type="evidence" value="ECO:0007669"/>
    <property type="project" value="UniProtKB-EC"/>
</dbReference>
<proteinExistence type="inferred from homology"/>
<evidence type="ECO:0000256" key="5">
    <source>
        <dbReference type="ARBA" id="ARBA00023027"/>
    </source>
</evidence>
<comment type="caution">
    <text evidence="10">The sequence shown here is derived from an EMBL/GenBank/DDBJ whole genome shotgun (WGS) entry which is preliminary data.</text>
</comment>
<dbReference type="Gene3D" id="3.40.50.720">
    <property type="entry name" value="NAD(P)-binding Rossmann-like Domain"/>
    <property type="match status" value="2"/>
</dbReference>
<evidence type="ECO:0000313" key="11">
    <source>
        <dbReference type="EMBL" id="CAF3708004.1"/>
    </source>
</evidence>
<feature type="domain" description="Chitin-binding type-2" evidence="9">
    <location>
        <begin position="171"/>
        <end position="227"/>
    </location>
</feature>
<comment type="similarity">
    <text evidence="3">Belongs to the NAD(P)-dependent epimerase/dehydratase family. dTDP-glucose dehydratase subfamily.</text>
</comment>
<feature type="compositionally biased region" description="Acidic residues" evidence="8">
    <location>
        <begin position="84"/>
        <end position="94"/>
    </location>
</feature>
<dbReference type="GO" id="GO:0009225">
    <property type="term" value="P:nucleotide-sugar metabolic process"/>
    <property type="evidence" value="ECO:0007669"/>
    <property type="project" value="InterPro"/>
</dbReference>
<keyword evidence="5" id="KW-0520">NAD</keyword>
<comment type="catalytic activity">
    <reaction evidence="1">
        <text>dTDP-alpha-D-glucose = dTDP-4-dehydro-6-deoxy-alpha-D-glucose + H2O</text>
        <dbReference type="Rhea" id="RHEA:17221"/>
        <dbReference type="ChEBI" id="CHEBI:15377"/>
        <dbReference type="ChEBI" id="CHEBI:57477"/>
        <dbReference type="ChEBI" id="CHEBI:57649"/>
        <dbReference type="EC" id="4.2.1.46"/>
    </reaction>
</comment>
<dbReference type="SUPFAM" id="SSF57625">
    <property type="entry name" value="Invertebrate chitin-binding proteins"/>
    <property type="match status" value="2"/>
</dbReference>
<feature type="compositionally biased region" description="Acidic residues" evidence="8">
    <location>
        <begin position="41"/>
        <end position="59"/>
    </location>
</feature>
<dbReference type="Proteomes" id="UP000663829">
    <property type="component" value="Unassembled WGS sequence"/>
</dbReference>
<dbReference type="EMBL" id="CAJNOQ010001960">
    <property type="protein sequence ID" value="CAF0929905.1"/>
    <property type="molecule type" value="Genomic_DNA"/>
</dbReference>
<dbReference type="Pfam" id="PF01607">
    <property type="entry name" value="CBM_14"/>
    <property type="match status" value="2"/>
</dbReference>
<feature type="compositionally biased region" description="Basic residues" evidence="8">
    <location>
        <begin position="64"/>
        <end position="78"/>
    </location>
</feature>
<feature type="domain" description="Chitin-binding type-2" evidence="9">
    <location>
        <begin position="235"/>
        <end position="295"/>
    </location>
</feature>
<evidence type="ECO:0000259" key="9">
    <source>
        <dbReference type="PROSITE" id="PS50940"/>
    </source>
</evidence>
<evidence type="ECO:0000256" key="2">
    <source>
        <dbReference type="ARBA" id="ARBA00001911"/>
    </source>
</evidence>
<dbReference type="FunFam" id="3.40.50.720:FF:000304">
    <property type="entry name" value="UDP-glucose 4,6-dehydratase"/>
    <property type="match status" value="1"/>
</dbReference>
<dbReference type="InterPro" id="IPR016040">
    <property type="entry name" value="NAD(P)-bd_dom"/>
</dbReference>
<keyword evidence="12" id="KW-1185">Reference proteome</keyword>
<evidence type="ECO:0000256" key="1">
    <source>
        <dbReference type="ARBA" id="ARBA00001539"/>
    </source>
</evidence>
<dbReference type="InterPro" id="IPR005888">
    <property type="entry name" value="dTDP_Gluc_deHydtase"/>
</dbReference>
<dbReference type="Gene3D" id="3.90.25.10">
    <property type="entry name" value="UDP-galactose 4-epimerase, domain 1"/>
    <property type="match status" value="1"/>
</dbReference>
<evidence type="ECO:0000256" key="8">
    <source>
        <dbReference type="SAM" id="MobiDB-lite"/>
    </source>
</evidence>
<gene>
    <name evidence="10" type="ORF">GPM918_LOCUS10124</name>
    <name evidence="11" type="ORF">SRO942_LOCUS10125</name>
</gene>
<dbReference type="SUPFAM" id="SSF51735">
    <property type="entry name" value="NAD(P)-binding Rossmann-fold domains"/>
    <property type="match status" value="2"/>
</dbReference>
<dbReference type="InterPro" id="IPR036291">
    <property type="entry name" value="NAD(P)-bd_dom_sf"/>
</dbReference>
<name>A0A814BRT1_9BILA</name>
<dbReference type="Gene3D" id="2.170.140.10">
    <property type="entry name" value="Chitin binding domain"/>
    <property type="match status" value="2"/>
</dbReference>
<evidence type="ECO:0000256" key="7">
    <source>
        <dbReference type="ARBA" id="ARBA00067702"/>
    </source>
</evidence>
<reference evidence="10" key="1">
    <citation type="submission" date="2021-02" db="EMBL/GenBank/DDBJ databases">
        <authorList>
            <person name="Nowell W R."/>
        </authorList>
    </citation>
    <scope>NUCLEOTIDE SEQUENCE</scope>
</reference>
<dbReference type="Pfam" id="PF16363">
    <property type="entry name" value="GDP_Man_Dehyd"/>
    <property type="match status" value="1"/>
</dbReference>
<protein>
    <recommendedName>
        <fullName evidence="7">dTDP-D-glucose 4,6-dehydratase</fullName>
        <ecNumber evidence="4">4.2.1.46</ecNumber>
    </recommendedName>
</protein>
<dbReference type="PROSITE" id="PS50940">
    <property type="entry name" value="CHIT_BIND_II"/>
    <property type="match status" value="2"/>
</dbReference>
<dbReference type="PANTHER" id="PTHR43000">
    <property type="entry name" value="DTDP-D-GLUCOSE 4,6-DEHYDRATASE-RELATED"/>
    <property type="match status" value="1"/>
</dbReference>
<evidence type="ECO:0000256" key="4">
    <source>
        <dbReference type="ARBA" id="ARBA00011990"/>
    </source>
</evidence>
<evidence type="ECO:0000313" key="12">
    <source>
        <dbReference type="Proteomes" id="UP000663829"/>
    </source>
</evidence>
<dbReference type="InterPro" id="IPR002557">
    <property type="entry name" value="Chitin-bd_dom"/>
</dbReference>
<keyword evidence="6" id="KW-0456">Lyase</keyword>
<evidence type="ECO:0000313" key="10">
    <source>
        <dbReference type="EMBL" id="CAF0929905.1"/>
    </source>
</evidence>
<dbReference type="SMART" id="SM00494">
    <property type="entry name" value="ChtBD2"/>
    <property type="match status" value="2"/>
</dbReference>
<dbReference type="GO" id="GO:0008061">
    <property type="term" value="F:chitin binding"/>
    <property type="evidence" value="ECO:0007669"/>
    <property type="project" value="InterPro"/>
</dbReference>
<comment type="cofactor">
    <cofactor evidence="2">
        <name>NAD(+)</name>
        <dbReference type="ChEBI" id="CHEBI:57540"/>
    </cofactor>
</comment>
<dbReference type="Proteomes" id="UP000681722">
    <property type="component" value="Unassembled WGS sequence"/>
</dbReference>
<dbReference type="OrthoDB" id="16464at2759"/>
<dbReference type="InterPro" id="IPR036508">
    <property type="entry name" value="Chitin-bd_dom_sf"/>
</dbReference>
<organism evidence="10 12">
    <name type="scientific">Didymodactylos carnosus</name>
    <dbReference type="NCBI Taxonomy" id="1234261"/>
    <lineage>
        <taxon>Eukaryota</taxon>
        <taxon>Metazoa</taxon>
        <taxon>Spiralia</taxon>
        <taxon>Gnathifera</taxon>
        <taxon>Rotifera</taxon>
        <taxon>Eurotatoria</taxon>
        <taxon>Bdelloidea</taxon>
        <taxon>Philodinida</taxon>
        <taxon>Philodinidae</taxon>
        <taxon>Didymodactylos</taxon>
    </lineage>
</organism>